<dbReference type="SUPFAM" id="SSF103473">
    <property type="entry name" value="MFS general substrate transporter"/>
    <property type="match status" value="1"/>
</dbReference>
<dbReference type="InterPro" id="IPR050189">
    <property type="entry name" value="MFS_Efflux_Transporters"/>
</dbReference>
<feature type="transmembrane region" description="Helical" evidence="6">
    <location>
        <begin position="151"/>
        <end position="171"/>
    </location>
</feature>
<evidence type="ECO:0000256" key="2">
    <source>
        <dbReference type="ARBA" id="ARBA00022475"/>
    </source>
</evidence>
<evidence type="ECO:0000259" key="7">
    <source>
        <dbReference type="PROSITE" id="PS50850"/>
    </source>
</evidence>
<feature type="transmembrane region" description="Helical" evidence="6">
    <location>
        <begin position="419"/>
        <end position="437"/>
    </location>
</feature>
<accession>V5UWE6</accession>
<comment type="subcellular location">
    <subcellularLocation>
        <location evidence="1">Cell membrane</location>
        <topology evidence="1">Multi-pass membrane protein</topology>
    </subcellularLocation>
</comment>
<evidence type="ECO:0000256" key="1">
    <source>
        <dbReference type="ARBA" id="ARBA00004651"/>
    </source>
</evidence>
<sequence length="449" mass="47602">MITAGLTDDNDFHYHFLHRSYMRTHMCAFLVRVLTSVHPLETLMASSAPTHERQLLWLLAGVQFTHVLDFMILMPLGPEFMRLFGLSAAQFGAMVSAYTLASAVMGLLGALWLDRLDRKRALLLLYAGFITATLACGAAQSPVWLLLARTVAGASAGLMGAVVMAIIADVVPAERRGRAIGTVMASYGLCAVGGVPLGLWIASQWGWRASFWVIGALAGVLWICVLRILPSVARHLTAPGEGSSRSPLAPLWAPGLPLGWGLTFSVVFAGFLLIPYLSAYMVGNLGLSLAELPWVYLCGGAATLLSSRWIGGLIDRHGPARVLAWLLVGTTVPHLVFTHLTASPLPLVMGVFVLFMTLTSGRVIPTIALIAARVPPALRGRYLAVNMAASDGASGLAAWTSGLMIAAGPDGALIGFGRVGWIAVGVTLFALCVLRMLGRNAPLQSTAPT</sequence>
<feature type="transmembrane region" description="Helical" evidence="6">
    <location>
        <begin position="183"/>
        <end position="203"/>
    </location>
</feature>
<keyword evidence="4 6" id="KW-1133">Transmembrane helix</keyword>
<name>V5UWE6_9BACT</name>
<feature type="transmembrane region" description="Helical" evidence="6">
    <location>
        <begin position="383"/>
        <end position="407"/>
    </location>
</feature>
<feature type="domain" description="Major facilitator superfamily (MFS) profile" evidence="7">
    <location>
        <begin position="55"/>
        <end position="442"/>
    </location>
</feature>
<evidence type="ECO:0000256" key="3">
    <source>
        <dbReference type="ARBA" id="ARBA00022692"/>
    </source>
</evidence>
<dbReference type="PANTHER" id="PTHR43124:SF3">
    <property type="entry name" value="CHLORAMPHENICOL EFFLUX PUMP RV0191"/>
    <property type="match status" value="1"/>
</dbReference>
<feature type="transmembrane region" description="Helical" evidence="6">
    <location>
        <begin position="55"/>
        <end position="76"/>
    </location>
</feature>
<dbReference type="Gene3D" id="1.20.1250.20">
    <property type="entry name" value="MFS general substrate transporter like domains"/>
    <property type="match status" value="1"/>
</dbReference>
<feature type="transmembrane region" description="Helical" evidence="6">
    <location>
        <begin position="123"/>
        <end position="145"/>
    </location>
</feature>
<keyword evidence="3 6" id="KW-0812">Transmembrane</keyword>
<feature type="transmembrane region" description="Helical" evidence="6">
    <location>
        <begin position="251"/>
        <end position="274"/>
    </location>
</feature>
<dbReference type="PROSITE" id="PS50850">
    <property type="entry name" value="MFS"/>
    <property type="match status" value="1"/>
</dbReference>
<gene>
    <name evidence="8" type="primary">mscK</name>
</gene>
<dbReference type="CDD" id="cd17324">
    <property type="entry name" value="MFS_NepI_like"/>
    <property type="match status" value="1"/>
</dbReference>
<evidence type="ECO:0000256" key="5">
    <source>
        <dbReference type="ARBA" id="ARBA00023136"/>
    </source>
</evidence>
<dbReference type="GO" id="GO:0022857">
    <property type="term" value="F:transmembrane transporter activity"/>
    <property type="evidence" value="ECO:0007669"/>
    <property type="project" value="InterPro"/>
</dbReference>
<feature type="transmembrane region" description="Helical" evidence="6">
    <location>
        <begin position="209"/>
        <end position="230"/>
    </location>
</feature>
<dbReference type="InterPro" id="IPR020846">
    <property type="entry name" value="MFS_dom"/>
</dbReference>
<dbReference type="AlphaFoldDB" id="V5UWE6"/>
<dbReference type="Pfam" id="PF07690">
    <property type="entry name" value="MFS_1"/>
    <property type="match status" value="2"/>
</dbReference>
<evidence type="ECO:0000313" key="8">
    <source>
        <dbReference type="EMBL" id="AHB82060.1"/>
    </source>
</evidence>
<keyword evidence="5 6" id="KW-0472">Membrane</keyword>
<organism evidence="8">
    <name type="scientific">Jahnella sp. MSr9139</name>
    <dbReference type="NCBI Taxonomy" id="1434086"/>
    <lineage>
        <taxon>Bacteria</taxon>
        <taxon>Pseudomonadati</taxon>
        <taxon>Myxococcota</taxon>
        <taxon>Polyangia</taxon>
        <taxon>Polyangiales</taxon>
        <taxon>Polyangiaceae</taxon>
        <taxon>Jahnella</taxon>
    </lineage>
</organism>
<feature type="transmembrane region" description="Helical" evidence="6">
    <location>
        <begin position="88"/>
        <end position="111"/>
    </location>
</feature>
<feature type="transmembrane region" description="Helical" evidence="6">
    <location>
        <begin position="294"/>
        <end position="310"/>
    </location>
</feature>
<proteinExistence type="predicted"/>
<protein>
    <submittedName>
        <fullName evidence="8">MFS transporter</fullName>
    </submittedName>
</protein>
<dbReference type="PANTHER" id="PTHR43124">
    <property type="entry name" value="PURINE EFFLUX PUMP PBUE"/>
    <property type="match status" value="1"/>
</dbReference>
<feature type="transmembrane region" description="Helical" evidence="6">
    <location>
        <begin position="347"/>
        <end position="371"/>
    </location>
</feature>
<keyword evidence="2" id="KW-1003">Cell membrane</keyword>
<dbReference type="InterPro" id="IPR036259">
    <property type="entry name" value="MFS_trans_sf"/>
</dbReference>
<dbReference type="InterPro" id="IPR011701">
    <property type="entry name" value="MFS"/>
</dbReference>
<reference evidence="8" key="1">
    <citation type="journal article" date="2013" name="J. Am. Chem. Soc.">
        <title>Microsclerodermins from terrestrial myxobacteria: an intriguing biosynthesis likely connected to a sponge symbiont.</title>
        <authorList>
            <person name="Hoffmann T."/>
            <person name="Mueller S."/>
            <person name="Nadmid S."/>
            <person name="Garcia R."/>
            <person name="Mueller R."/>
        </authorList>
    </citation>
    <scope>NUCLEOTIDE SEQUENCE</scope>
    <source>
        <strain evidence="8">MSr9139</strain>
    </source>
</reference>
<feature type="transmembrane region" description="Helical" evidence="6">
    <location>
        <begin position="322"/>
        <end position="341"/>
    </location>
</feature>
<evidence type="ECO:0000256" key="6">
    <source>
        <dbReference type="SAM" id="Phobius"/>
    </source>
</evidence>
<evidence type="ECO:0000256" key="4">
    <source>
        <dbReference type="ARBA" id="ARBA00022989"/>
    </source>
</evidence>
<dbReference type="EMBL" id="KF657739">
    <property type="protein sequence ID" value="AHB82060.1"/>
    <property type="molecule type" value="Genomic_DNA"/>
</dbReference>
<dbReference type="NCBIfam" id="NF038077">
    <property type="entry name" value="MFS_export_MxcK"/>
    <property type="match status" value="1"/>
</dbReference>
<dbReference type="GO" id="GO:0005886">
    <property type="term" value="C:plasma membrane"/>
    <property type="evidence" value="ECO:0007669"/>
    <property type="project" value="UniProtKB-SubCell"/>
</dbReference>